<dbReference type="FunFam" id="3.40.50.300:FF:000006">
    <property type="entry name" value="DNA-binding transcriptional regulator NtrC"/>
    <property type="match status" value="1"/>
</dbReference>
<dbReference type="InterPro" id="IPR058031">
    <property type="entry name" value="AAA_lid_NorR"/>
</dbReference>
<dbReference type="SUPFAM" id="SSF52172">
    <property type="entry name" value="CheY-like"/>
    <property type="match status" value="1"/>
</dbReference>
<dbReference type="SMART" id="SM00448">
    <property type="entry name" value="REC"/>
    <property type="match status" value="1"/>
</dbReference>
<keyword evidence="10" id="KW-1185">Reference proteome</keyword>
<evidence type="ECO:0000256" key="4">
    <source>
        <dbReference type="ARBA" id="ARBA00023125"/>
    </source>
</evidence>
<evidence type="ECO:0000256" key="1">
    <source>
        <dbReference type="ARBA" id="ARBA00022741"/>
    </source>
</evidence>
<dbReference type="PANTHER" id="PTHR32071">
    <property type="entry name" value="TRANSCRIPTIONAL REGULATORY PROTEIN"/>
    <property type="match status" value="1"/>
</dbReference>
<dbReference type="InterPro" id="IPR003593">
    <property type="entry name" value="AAA+_ATPase"/>
</dbReference>
<evidence type="ECO:0000256" key="6">
    <source>
        <dbReference type="PROSITE-ProRule" id="PRU00169"/>
    </source>
</evidence>
<dbReference type="InterPro" id="IPR025662">
    <property type="entry name" value="Sigma_54_int_dom_ATP-bd_1"/>
</dbReference>
<keyword evidence="4" id="KW-0238">DNA-binding</keyword>
<keyword evidence="1" id="KW-0547">Nucleotide-binding</keyword>
<dbReference type="Pfam" id="PF00158">
    <property type="entry name" value="Sigma54_activat"/>
    <property type="match status" value="1"/>
</dbReference>
<dbReference type="InterPro" id="IPR011006">
    <property type="entry name" value="CheY-like_superfamily"/>
</dbReference>
<keyword evidence="6" id="KW-0597">Phosphoprotein</keyword>
<dbReference type="KEGG" id="spib:G8759_21520"/>
<name>A0A6G9AZJ7_9BACT</name>
<evidence type="ECO:0000313" key="10">
    <source>
        <dbReference type="Proteomes" id="UP000501802"/>
    </source>
</evidence>
<dbReference type="AlphaFoldDB" id="A0A6G9AZJ7"/>
<dbReference type="InterPro" id="IPR025943">
    <property type="entry name" value="Sigma_54_int_dom_ATP-bd_2"/>
</dbReference>
<reference evidence="9 10" key="1">
    <citation type="submission" date="2020-03" db="EMBL/GenBank/DDBJ databases">
        <authorList>
            <person name="Kim M.K."/>
        </authorList>
    </citation>
    <scope>NUCLEOTIDE SEQUENCE [LARGE SCALE GENOMIC DNA]</scope>
    <source>
        <strain evidence="9 10">BT328</strain>
    </source>
</reference>
<protein>
    <submittedName>
        <fullName evidence="9">Sigma 54-interacting transcriptional regulator</fullName>
    </submittedName>
</protein>
<sequence>MLIVEDEYIIANDLSIILQDAGYPVIGIANSVAKALALMAQQEPDMVLLDIYLKGKETGIDLAKQLEEINIPFIYISANDNQSVLEAVKATQPSGYIVKPFREKDVLTALEIGRYRHSHSVEQKLREEKALQIAITNALSDTGDWENRLLIITQLLQQHIPFDFLTIRHQRLGTTHNYNYYRIGFEEYQLLSLQTIQQMTNAKVDFQLLPPGKLLVNGSVRYHQEGLGTLCQQDPFIQLLVKTFRFESALMMPFSLVNGEQFIIGFLSRNSESYLARHQALLERLEQPIVLTLERVMAYEEIARLSNKLKQENSYLQEEVKTFVNFEEIIGKSESLLHVFKLVTQVAPTDTTVLVMGESGTGKELIARAIHNQSSRKEKILVKVNCATLPANLIESELFGHEKGSFTGAFEKRIGKFELAQGGTIFLDEIGELPLELQAKLLRVLQEKEIERIGGKASIKTDVRVIAATNRNLEVEVTEGRFRMDLFFRLATFPITLPPLRERPGDIVLLAHYFARKLAQKQRKSFLGFSDMALAELTSYAWPGNIRELENVIEQAIILNNGQTPLVLGRPLEKRLFAPNPTLSQPKSNWVSERPTVSVPRDLSEMKQMQQATEREYILAILNQTNGRIRGSGGAAELLNLKPTTLEYRMEKMGIRKILTVQPPDS</sequence>
<dbReference type="PROSITE" id="PS50045">
    <property type="entry name" value="SIGMA54_INTERACT_4"/>
    <property type="match status" value="1"/>
</dbReference>
<dbReference type="GO" id="GO:0043565">
    <property type="term" value="F:sequence-specific DNA binding"/>
    <property type="evidence" value="ECO:0007669"/>
    <property type="project" value="InterPro"/>
</dbReference>
<dbReference type="SMART" id="SM00382">
    <property type="entry name" value="AAA"/>
    <property type="match status" value="1"/>
</dbReference>
<dbReference type="PROSITE" id="PS00688">
    <property type="entry name" value="SIGMA54_INTERACT_3"/>
    <property type="match status" value="1"/>
</dbReference>
<dbReference type="Gene3D" id="1.10.8.60">
    <property type="match status" value="1"/>
</dbReference>
<dbReference type="Pfam" id="PF25601">
    <property type="entry name" value="AAA_lid_14"/>
    <property type="match status" value="1"/>
</dbReference>
<dbReference type="PROSITE" id="PS00676">
    <property type="entry name" value="SIGMA54_INTERACT_2"/>
    <property type="match status" value="1"/>
</dbReference>
<dbReference type="SUPFAM" id="SSF52540">
    <property type="entry name" value="P-loop containing nucleoside triphosphate hydrolases"/>
    <property type="match status" value="1"/>
</dbReference>
<dbReference type="InterPro" id="IPR002197">
    <property type="entry name" value="HTH_Fis"/>
</dbReference>
<feature type="domain" description="Sigma-54 factor interaction" evidence="7">
    <location>
        <begin position="329"/>
        <end position="558"/>
    </location>
</feature>
<dbReference type="PANTHER" id="PTHR32071:SF117">
    <property type="entry name" value="PTS-DEPENDENT DIHYDROXYACETONE KINASE OPERON REGULATORY PROTEIN-RELATED"/>
    <property type="match status" value="1"/>
</dbReference>
<evidence type="ECO:0000256" key="5">
    <source>
        <dbReference type="ARBA" id="ARBA00023163"/>
    </source>
</evidence>
<keyword evidence="3" id="KW-0805">Transcription regulation</keyword>
<dbReference type="Gene3D" id="3.40.50.300">
    <property type="entry name" value="P-loop containing nucleotide triphosphate hydrolases"/>
    <property type="match status" value="1"/>
</dbReference>
<dbReference type="InterPro" id="IPR001789">
    <property type="entry name" value="Sig_transdc_resp-reg_receiver"/>
</dbReference>
<dbReference type="GO" id="GO:0006355">
    <property type="term" value="P:regulation of DNA-templated transcription"/>
    <property type="evidence" value="ECO:0007669"/>
    <property type="project" value="InterPro"/>
</dbReference>
<evidence type="ECO:0000256" key="3">
    <source>
        <dbReference type="ARBA" id="ARBA00023015"/>
    </source>
</evidence>
<gene>
    <name evidence="9" type="ORF">G8759_21520</name>
</gene>
<proteinExistence type="predicted"/>
<keyword evidence="5" id="KW-0804">Transcription</keyword>
<dbReference type="Pfam" id="PF00072">
    <property type="entry name" value="Response_reg"/>
    <property type="match status" value="1"/>
</dbReference>
<dbReference type="InterPro" id="IPR027417">
    <property type="entry name" value="P-loop_NTPase"/>
</dbReference>
<evidence type="ECO:0000313" key="9">
    <source>
        <dbReference type="EMBL" id="QIP17911.1"/>
    </source>
</evidence>
<dbReference type="PROSITE" id="PS00675">
    <property type="entry name" value="SIGMA54_INTERACT_1"/>
    <property type="match status" value="1"/>
</dbReference>
<dbReference type="Pfam" id="PF02954">
    <property type="entry name" value="HTH_8"/>
    <property type="match status" value="1"/>
</dbReference>
<dbReference type="InterPro" id="IPR002078">
    <property type="entry name" value="Sigma_54_int"/>
</dbReference>
<dbReference type="GO" id="GO:0000160">
    <property type="term" value="P:phosphorelay signal transduction system"/>
    <property type="evidence" value="ECO:0007669"/>
    <property type="project" value="InterPro"/>
</dbReference>
<dbReference type="GO" id="GO:0005524">
    <property type="term" value="F:ATP binding"/>
    <property type="evidence" value="ECO:0007669"/>
    <property type="project" value="UniProtKB-KW"/>
</dbReference>
<dbReference type="PROSITE" id="PS50110">
    <property type="entry name" value="RESPONSE_REGULATORY"/>
    <property type="match status" value="1"/>
</dbReference>
<feature type="domain" description="Response regulatory" evidence="8">
    <location>
        <begin position="1"/>
        <end position="114"/>
    </location>
</feature>
<evidence type="ECO:0000259" key="7">
    <source>
        <dbReference type="PROSITE" id="PS50045"/>
    </source>
</evidence>
<evidence type="ECO:0000256" key="2">
    <source>
        <dbReference type="ARBA" id="ARBA00022840"/>
    </source>
</evidence>
<dbReference type="InterPro" id="IPR025944">
    <property type="entry name" value="Sigma_54_int_dom_CS"/>
</dbReference>
<dbReference type="Gene3D" id="1.10.10.60">
    <property type="entry name" value="Homeodomain-like"/>
    <property type="match status" value="1"/>
</dbReference>
<keyword evidence="2" id="KW-0067">ATP-binding</keyword>
<dbReference type="CDD" id="cd17534">
    <property type="entry name" value="REC_DC-like"/>
    <property type="match status" value="1"/>
</dbReference>
<dbReference type="Proteomes" id="UP000501802">
    <property type="component" value="Chromosome"/>
</dbReference>
<dbReference type="EMBL" id="CP050063">
    <property type="protein sequence ID" value="QIP17911.1"/>
    <property type="molecule type" value="Genomic_DNA"/>
</dbReference>
<feature type="modified residue" description="4-aspartylphosphate" evidence="6">
    <location>
        <position position="50"/>
    </location>
</feature>
<accession>A0A6G9AZJ7</accession>
<dbReference type="Gene3D" id="3.40.50.2300">
    <property type="match status" value="1"/>
</dbReference>
<organism evidence="9 10">
    <name type="scientific">Spirosoma aureum</name>
    <dbReference type="NCBI Taxonomy" id="2692134"/>
    <lineage>
        <taxon>Bacteria</taxon>
        <taxon>Pseudomonadati</taxon>
        <taxon>Bacteroidota</taxon>
        <taxon>Cytophagia</taxon>
        <taxon>Cytophagales</taxon>
        <taxon>Cytophagaceae</taxon>
        <taxon>Spirosoma</taxon>
    </lineage>
</organism>
<dbReference type="CDD" id="cd00009">
    <property type="entry name" value="AAA"/>
    <property type="match status" value="1"/>
</dbReference>
<evidence type="ECO:0000259" key="8">
    <source>
        <dbReference type="PROSITE" id="PS50110"/>
    </source>
</evidence>